<dbReference type="FunFam" id="2.60.60.20:FF:000003">
    <property type="entry name" value="Triacylglycerol lipase"/>
    <property type="match status" value="1"/>
</dbReference>
<reference evidence="7" key="1">
    <citation type="journal article" date="2011" name="Nat. Biotechnol.">
        <title>Genome sequencing and comparison of two nonhuman primate animal models, the cynomolgus and Chinese rhesus macaques.</title>
        <authorList>
            <person name="Yan G."/>
            <person name="Zhang G."/>
            <person name="Fang X."/>
            <person name="Zhang Y."/>
            <person name="Li C."/>
            <person name="Ling F."/>
            <person name="Cooper D.N."/>
            <person name="Li Q."/>
            <person name="Li Y."/>
            <person name="van Gool A.J."/>
            <person name="Du H."/>
            <person name="Chen J."/>
            <person name="Chen R."/>
            <person name="Zhang P."/>
            <person name="Huang Z."/>
            <person name="Thompson J.R."/>
            <person name="Meng Y."/>
            <person name="Bai Y."/>
            <person name="Wang J."/>
            <person name="Zhuo M."/>
            <person name="Wang T."/>
            <person name="Huang Y."/>
            <person name="Wei L."/>
            <person name="Li J."/>
            <person name="Wang Z."/>
            <person name="Hu H."/>
            <person name="Yang P."/>
            <person name="Le L."/>
            <person name="Stenson P.D."/>
            <person name="Li B."/>
            <person name="Liu X."/>
            <person name="Ball E.V."/>
            <person name="An N."/>
            <person name="Huang Q."/>
            <person name="Zhang Y."/>
            <person name="Fan W."/>
            <person name="Zhang X."/>
            <person name="Li Y."/>
            <person name="Wang W."/>
            <person name="Katze M.G."/>
            <person name="Su B."/>
            <person name="Nielsen R."/>
            <person name="Yang H."/>
            <person name="Wang J."/>
            <person name="Wang X."/>
            <person name="Wang J."/>
        </authorList>
    </citation>
    <scope>NUCLEOTIDE SEQUENCE [LARGE SCALE GENOMIC DNA]</scope>
    <source>
        <strain evidence="7">CE-4</strain>
    </source>
</reference>
<dbReference type="Pfam" id="PF01477">
    <property type="entry name" value="PLAT"/>
    <property type="match status" value="1"/>
</dbReference>
<dbReference type="AlphaFoldDB" id="G7PE16"/>
<evidence type="ECO:0000256" key="1">
    <source>
        <dbReference type="ARBA" id="ARBA00004613"/>
    </source>
</evidence>
<dbReference type="SUPFAM" id="SSF49723">
    <property type="entry name" value="Lipase/lipooxygenase domain (PLAT/LH2 domain)"/>
    <property type="match status" value="1"/>
</dbReference>
<evidence type="ECO:0000256" key="3">
    <source>
        <dbReference type="ARBA" id="ARBA00022525"/>
    </source>
</evidence>
<dbReference type="SMART" id="SM00308">
    <property type="entry name" value="LH2"/>
    <property type="match status" value="1"/>
</dbReference>
<comment type="caution">
    <text evidence="5">Lacks conserved residue(s) required for the propagation of feature annotation.</text>
</comment>
<feature type="non-terminal residue" evidence="7">
    <location>
        <position position="160"/>
    </location>
</feature>
<feature type="non-terminal residue" evidence="7">
    <location>
        <position position="1"/>
    </location>
</feature>
<dbReference type="Pfam" id="PF00151">
    <property type="entry name" value="Lipase"/>
    <property type="match status" value="1"/>
</dbReference>
<dbReference type="Gene3D" id="3.40.50.1820">
    <property type="entry name" value="alpha/beta hydrolase"/>
    <property type="match status" value="1"/>
</dbReference>
<gene>
    <name evidence="7" type="ORF">EGM_18390</name>
</gene>
<proteinExistence type="inferred from homology"/>
<dbReference type="PRINTS" id="PR00821">
    <property type="entry name" value="TAGLIPASE"/>
</dbReference>
<dbReference type="GO" id="GO:0005576">
    <property type="term" value="C:extracellular region"/>
    <property type="evidence" value="ECO:0007669"/>
    <property type="project" value="UniProtKB-SubCell"/>
</dbReference>
<organism>
    <name type="scientific">Macaca fascicularis</name>
    <name type="common">Crab-eating macaque</name>
    <name type="synonym">Cynomolgus monkey</name>
    <dbReference type="NCBI Taxonomy" id="9541"/>
    <lineage>
        <taxon>Eukaryota</taxon>
        <taxon>Metazoa</taxon>
        <taxon>Chordata</taxon>
        <taxon>Craniata</taxon>
        <taxon>Vertebrata</taxon>
        <taxon>Euteleostomi</taxon>
        <taxon>Mammalia</taxon>
        <taxon>Eutheria</taxon>
        <taxon>Euarchontoglires</taxon>
        <taxon>Primates</taxon>
        <taxon>Haplorrhini</taxon>
        <taxon>Catarrhini</taxon>
        <taxon>Cercopithecidae</taxon>
        <taxon>Cercopithecinae</taxon>
        <taxon>Macaca</taxon>
    </lineage>
</organism>
<dbReference type="EMBL" id="CM001284">
    <property type="protein sequence ID" value="EHH65048.1"/>
    <property type="molecule type" value="Genomic_DNA"/>
</dbReference>
<dbReference type="InterPro" id="IPR029058">
    <property type="entry name" value="AB_hydrolase_fold"/>
</dbReference>
<dbReference type="PROSITE" id="PS50095">
    <property type="entry name" value="PLAT"/>
    <property type="match status" value="1"/>
</dbReference>
<dbReference type="SUPFAM" id="SSF53474">
    <property type="entry name" value="alpha/beta-Hydrolases"/>
    <property type="match status" value="1"/>
</dbReference>
<comment type="subcellular location">
    <subcellularLocation>
        <location evidence="1">Secreted</location>
    </subcellularLocation>
</comment>
<dbReference type="eggNOG" id="ENOG502QUK7">
    <property type="taxonomic scope" value="Eukaryota"/>
</dbReference>
<dbReference type="InterPro" id="IPR001024">
    <property type="entry name" value="PLAT/LH2_dom"/>
</dbReference>
<protein>
    <recommendedName>
        <fullName evidence="6">PLAT domain-containing protein</fullName>
    </recommendedName>
</protein>
<evidence type="ECO:0000259" key="6">
    <source>
        <dbReference type="PROSITE" id="PS50095"/>
    </source>
</evidence>
<keyword evidence="4" id="KW-1015">Disulfide bond</keyword>
<evidence type="ECO:0000256" key="4">
    <source>
        <dbReference type="ARBA" id="ARBA00023157"/>
    </source>
</evidence>
<accession>G7PE16</accession>
<dbReference type="InterPro" id="IPR013818">
    <property type="entry name" value="Lipase"/>
</dbReference>
<dbReference type="Proteomes" id="UP000009130">
    <property type="component" value="Chromosome 9"/>
</dbReference>
<dbReference type="Gene3D" id="2.60.60.20">
    <property type="entry name" value="PLAT/LH2 domain"/>
    <property type="match status" value="1"/>
</dbReference>
<sequence length="160" mass="17666">QAASSTPMASWAIPVPPTMSFRRNNCFPCPAEGCPKMGHYADQFEGKTSAVEQTFFLNTGESGNFTSWRYKVSVTLSGKKKVSGYIRIALYGRNGNSKQYEIFKGSLKPDASHMHAIDVDLNVGKIQKVKFLWNNRVISLFKPKLGASHITVQSGEDGTE</sequence>
<keyword evidence="3" id="KW-0964">Secreted</keyword>
<feature type="domain" description="PLAT" evidence="6">
    <location>
        <begin position="68"/>
        <end position="160"/>
    </location>
</feature>
<evidence type="ECO:0000313" key="7">
    <source>
        <dbReference type="EMBL" id="EHH65048.1"/>
    </source>
</evidence>
<dbReference type="InterPro" id="IPR000734">
    <property type="entry name" value="TAG_lipase"/>
</dbReference>
<comment type="similarity">
    <text evidence="2">Belongs to the AB hydrolase superfamily. Lipase family.</text>
</comment>
<evidence type="ECO:0000256" key="5">
    <source>
        <dbReference type="PROSITE-ProRule" id="PRU00152"/>
    </source>
</evidence>
<name>G7PE16_MACFA</name>
<evidence type="ECO:0000256" key="2">
    <source>
        <dbReference type="ARBA" id="ARBA00010701"/>
    </source>
</evidence>
<dbReference type="InterPro" id="IPR036392">
    <property type="entry name" value="PLAT/LH2_dom_sf"/>
</dbReference>
<dbReference type="GO" id="GO:0016298">
    <property type="term" value="F:lipase activity"/>
    <property type="evidence" value="ECO:0007669"/>
    <property type="project" value="InterPro"/>
</dbReference>